<comment type="caution">
    <text evidence="1">The sequence shown here is derived from an EMBL/GenBank/DDBJ whole genome shotgun (WGS) entry which is preliminary data.</text>
</comment>
<gene>
    <name evidence="1" type="ORF">AVEN_22396_1</name>
</gene>
<organism evidence="1 2">
    <name type="scientific">Araneus ventricosus</name>
    <name type="common">Orbweaver spider</name>
    <name type="synonym">Epeira ventricosa</name>
    <dbReference type="NCBI Taxonomy" id="182803"/>
    <lineage>
        <taxon>Eukaryota</taxon>
        <taxon>Metazoa</taxon>
        <taxon>Ecdysozoa</taxon>
        <taxon>Arthropoda</taxon>
        <taxon>Chelicerata</taxon>
        <taxon>Arachnida</taxon>
        <taxon>Araneae</taxon>
        <taxon>Araneomorphae</taxon>
        <taxon>Entelegynae</taxon>
        <taxon>Araneoidea</taxon>
        <taxon>Araneidae</taxon>
        <taxon>Araneus</taxon>
    </lineage>
</organism>
<evidence type="ECO:0000313" key="1">
    <source>
        <dbReference type="EMBL" id="GBM77685.1"/>
    </source>
</evidence>
<dbReference type="Proteomes" id="UP000499080">
    <property type="component" value="Unassembled WGS sequence"/>
</dbReference>
<name>A0A4Y2IJ38_ARAVE</name>
<evidence type="ECO:0000313" key="2">
    <source>
        <dbReference type="Proteomes" id="UP000499080"/>
    </source>
</evidence>
<accession>A0A4Y2IJ38</accession>
<keyword evidence="2" id="KW-1185">Reference proteome</keyword>
<proteinExistence type="predicted"/>
<dbReference type="AlphaFoldDB" id="A0A4Y2IJ38"/>
<reference evidence="1 2" key="1">
    <citation type="journal article" date="2019" name="Sci. Rep.">
        <title>Orb-weaving spider Araneus ventricosus genome elucidates the spidroin gene catalogue.</title>
        <authorList>
            <person name="Kono N."/>
            <person name="Nakamura H."/>
            <person name="Ohtoshi R."/>
            <person name="Moran D.A.P."/>
            <person name="Shinohara A."/>
            <person name="Yoshida Y."/>
            <person name="Fujiwara M."/>
            <person name="Mori M."/>
            <person name="Tomita M."/>
            <person name="Arakawa K."/>
        </authorList>
    </citation>
    <scope>NUCLEOTIDE SEQUENCE [LARGE SCALE GENOMIC DNA]</scope>
</reference>
<protein>
    <submittedName>
        <fullName evidence="1">Uncharacterized protein</fullName>
    </submittedName>
</protein>
<dbReference type="EMBL" id="BGPR01002703">
    <property type="protein sequence ID" value="GBM77685.1"/>
    <property type="molecule type" value="Genomic_DNA"/>
</dbReference>
<sequence length="104" mass="12121">MLTIDWEINSWSSLTTAVCIFLVKGHSDVLGNEVTVQLARHLFMYRYICRDKCDPKSHYLTDHPLTKSFMPPTPFLDTYLPGFENNVQNKNMIDPNHEHYDDST</sequence>